<dbReference type="Proteomes" id="UP000025227">
    <property type="component" value="Unplaced"/>
</dbReference>
<protein>
    <submittedName>
        <fullName evidence="2">Photolyase/cryptochrome alpha/beta domain-containing protein</fullName>
    </submittedName>
</protein>
<name>A0A7I4YT84_HAECO</name>
<dbReference type="WBParaSite" id="HCON_00143680-00001">
    <property type="protein sequence ID" value="HCON_00143680-00001"/>
    <property type="gene ID" value="HCON_00143680"/>
</dbReference>
<sequence>MEFAPHDNGIRGNLGQAIEALTKRNELSVVADDEESIWEYYERRNQAQEFTSSTIVDFLKKEKSEKKAPGLAKKPFWARTLSYGAQQGPFGREERQGPSLLPLTLSRVVVAEDYRRQNNVFLSSLLKALFTKKWFRRFAHALNSKPPLIAFVQESGRKTAG</sequence>
<dbReference type="AlphaFoldDB" id="A0A7I4YT84"/>
<evidence type="ECO:0000313" key="2">
    <source>
        <dbReference type="WBParaSite" id="HCON_00143680-00001"/>
    </source>
</evidence>
<keyword evidence="1" id="KW-1185">Reference proteome</keyword>
<organism evidence="1 2">
    <name type="scientific">Haemonchus contortus</name>
    <name type="common">Barber pole worm</name>
    <dbReference type="NCBI Taxonomy" id="6289"/>
    <lineage>
        <taxon>Eukaryota</taxon>
        <taxon>Metazoa</taxon>
        <taxon>Ecdysozoa</taxon>
        <taxon>Nematoda</taxon>
        <taxon>Chromadorea</taxon>
        <taxon>Rhabditida</taxon>
        <taxon>Rhabditina</taxon>
        <taxon>Rhabditomorpha</taxon>
        <taxon>Strongyloidea</taxon>
        <taxon>Trichostrongylidae</taxon>
        <taxon>Haemonchus</taxon>
    </lineage>
</organism>
<reference evidence="2" key="1">
    <citation type="submission" date="2020-12" db="UniProtKB">
        <authorList>
            <consortium name="WormBaseParasite"/>
        </authorList>
    </citation>
    <scope>IDENTIFICATION</scope>
    <source>
        <strain evidence="2">MHco3</strain>
    </source>
</reference>
<evidence type="ECO:0000313" key="1">
    <source>
        <dbReference type="Proteomes" id="UP000025227"/>
    </source>
</evidence>
<accession>A0A7I4YT84</accession>
<proteinExistence type="predicted"/>